<dbReference type="Gene3D" id="1.10.10.1100">
    <property type="entry name" value="BFD-like [2Fe-2S]-binding domain"/>
    <property type="match status" value="1"/>
</dbReference>
<feature type="region of interest" description="Disordered" evidence="2">
    <location>
        <begin position="182"/>
        <end position="203"/>
    </location>
</feature>
<feature type="domain" description="Nudix hydrolase" evidence="3">
    <location>
        <begin position="11"/>
        <end position="154"/>
    </location>
</feature>
<dbReference type="PANTHER" id="PTHR43736:SF1">
    <property type="entry name" value="DIHYDRONEOPTERIN TRIPHOSPHATE DIPHOSPHATASE"/>
    <property type="match status" value="1"/>
</dbReference>
<dbReference type="PANTHER" id="PTHR43736">
    <property type="entry name" value="ADP-RIBOSE PYROPHOSPHATASE"/>
    <property type="match status" value="1"/>
</dbReference>
<dbReference type="SUPFAM" id="SSF55811">
    <property type="entry name" value="Nudix"/>
    <property type="match status" value="1"/>
</dbReference>
<dbReference type="FunFam" id="3.90.79.10:FF:000001">
    <property type="entry name" value="RNA pyrophosphohydrolase"/>
    <property type="match status" value="1"/>
</dbReference>
<dbReference type="GO" id="GO:0016462">
    <property type="term" value="F:pyrophosphatase activity"/>
    <property type="evidence" value="ECO:0007669"/>
    <property type="project" value="UniProtKB-ARBA"/>
</dbReference>
<dbReference type="AlphaFoldDB" id="A0AA38XT70"/>
<dbReference type="Gene3D" id="3.90.79.10">
    <property type="entry name" value="Nucleoside Triphosphate Pyrophosphohydrolase"/>
    <property type="match status" value="1"/>
</dbReference>
<dbReference type="EMBL" id="JAPDRN010000129">
    <property type="protein sequence ID" value="KAJ9619756.1"/>
    <property type="molecule type" value="Genomic_DNA"/>
</dbReference>
<proteinExistence type="inferred from homology"/>
<keyword evidence="1" id="KW-0378">Hydrolase</keyword>
<dbReference type="InterPro" id="IPR020084">
    <property type="entry name" value="NUDIX_hydrolase_CS"/>
</dbReference>
<evidence type="ECO:0000313" key="4">
    <source>
        <dbReference type="EMBL" id="KAJ9619756.1"/>
    </source>
</evidence>
<reference evidence="4" key="1">
    <citation type="submission" date="2022-10" db="EMBL/GenBank/DDBJ databases">
        <title>Culturing micro-colonial fungi from biological soil crusts in the Mojave desert and describing Neophaeococcomyces mojavensis, and introducing the new genera and species Taxawa tesnikishii.</title>
        <authorList>
            <person name="Kurbessoian T."/>
            <person name="Stajich J.E."/>
        </authorList>
    </citation>
    <scope>NUCLEOTIDE SEQUENCE</scope>
    <source>
        <strain evidence="4">TK_35</strain>
    </source>
</reference>
<dbReference type="PROSITE" id="PS51462">
    <property type="entry name" value="NUDIX"/>
    <property type="match status" value="1"/>
</dbReference>
<evidence type="ECO:0000259" key="3">
    <source>
        <dbReference type="PROSITE" id="PS51462"/>
    </source>
</evidence>
<organism evidence="4">
    <name type="scientific">Knufia peltigerae</name>
    <dbReference type="NCBI Taxonomy" id="1002370"/>
    <lineage>
        <taxon>Eukaryota</taxon>
        <taxon>Fungi</taxon>
        <taxon>Dikarya</taxon>
        <taxon>Ascomycota</taxon>
        <taxon>Pezizomycotina</taxon>
        <taxon>Eurotiomycetes</taxon>
        <taxon>Chaetothyriomycetidae</taxon>
        <taxon>Chaetothyriales</taxon>
        <taxon>Trichomeriaceae</taxon>
        <taxon>Knufia</taxon>
    </lineage>
</organism>
<dbReference type="Pfam" id="PF04324">
    <property type="entry name" value="Fer2_BFD"/>
    <property type="match status" value="1"/>
</dbReference>
<dbReference type="InterPro" id="IPR000086">
    <property type="entry name" value="NUDIX_hydrolase_dom"/>
</dbReference>
<gene>
    <name evidence="4" type="ORF">H2204_012517</name>
</gene>
<dbReference type="NCBIfam" id="NF001937">
    <property type="entry name" value="PRK00714.1-4"/>
    <property type="match status" value="1"/>
</dbReference>
<dbReference type="InterPro" id="IPR015797">
    <property type="entry name" value="NUDIX_hydrolase-like_dom_sf"/>
</dbReference>
<evidence type="ECO:0000256" key="1">
    <source>
        <dbReference type="ARBA" id="ARBA00022801"/>
    </source>
</evidence>
<dbReference type="GO" id="GO:0140098">
    <property type="term" value="F:catalytic activity, acting on RNA"/>
    <property type="evidence" value="ECO:0007669"/>
    <property type="project" value="UniProtKB-ARBA"/>
</dbReference>
<comment type="caution">
    <text evidence="4">The sequence shown here is derived from an EMBL/GenBank/DDBJ whole genome shotgun (WGS) entry which is preliminary data.</text>
</comment>
<sequence length="289" mass="32240">MRVRIVIDPDGYRPNVGIVLMRQDGQVFWARRVRRDGWQFPQGGMNTDETPVEAMYRELQEETGLLPEHVEVLGATPGWLRYKLPARAIRRNERQVCIGQKQVWFLLRLTGDEAHVSLDHTDSPEFDHWRWVDFWYPVEHVVVFKRGVYARALRHLAPLAQGVAGHGISAMPKSAAEAWMPGHAAGHERPRKRPRSHGYWPKKAQGEGPAATGLLPWFPPVYVCICNGVTDHQIREAASHGVTSVAELTMRTGCGATCGSCLDMAGDLLAKARATHDLPLPVLGLAQVA</sequence>
<dbReference type="CDD" id="cd19945">
    <property type="entry name" value="Fer2_BFD"/>
    <property type="match status" value="1"/>
</dbReference>
<dbReference type="InterPro" id="IPR007419">
    <property type="entry name" value="BFD-like_2Fe2S-bd_dom"/>
</dbReference>
<dbReference type="InterPro" id="IPR041854">
    <property type="entry name" value="BFD-like_2Fe2S-bd_dom_sf"/>
</dbReference>
<name>A0AA38XT70_9EURO</name>
<dbReference type="PROSITE" id="PS00893">
    <property type="entry name" value="NUDIX_BOX"/>
    <property type="match status" value="1"/>
</dbReference>
<accession>A0AA38XT70</accession>
<dbReference type="InterPro" id="IPR022927">
    <property type="entry name" value="RppH"/>
</dbReference>
<dbReference type="NCBIfam" id="NF001938">
    <property type="entry name" value="PRK00714.1-5"/>
    <property type="match status" value="1"/>
</dbReference>
<evidence type="ECO:0000256" key="2">
    <source>
        <dbReference type="SAM" id="MobiDB-lite"/>
    </source>
</evidence>
<protein>
    <recommendedName>
        <fullName evidence="3">Nudix hydrolase domain-containing protein</fullName>
    </recommendedName>
</protein>
<dbReference type="CDD" id="cd03671">
    <property type="entry name" value="NUDIX_Ap4A_hydrolase_plant_like"/>
    <property type="match status" value="1"/>
</dbReference>
<dbReference type="Pfam" id="PF00293">
    <property type="entry name" value="NUDIX"/>
    <property type="match status" value="1"/>
</dbReference>
<dbReference type="HAMAP" id="MF_00298">
    <property type="entry name" value="Nudix_RppH"/>
    <property type="match status" value="1"/>
</dbReference>